<dbReference type="InterPro" id="IPR023346">
    <property type="entry name" value="Lysozyme-like_dom_sf"/>
</dbReference>
<reference evidence="5 6" key="1">
    <citation type="journal article" date="2000" name="Arch. Microbiol.">
        <title>Rhodobaca bogoriensis gen. nov. and sp. nov., an alkaliphilic purple nonsulfur bacterium from African Rift Valley soda lakes.</title>
        <authorList>
            <person name="Milford A.D."/>
            <person name="Achenbach L.A."/>
            <person name="Jung D.O."/>
            <person name="Madigan M.T."/>
        </authorList>
    </citation>
    <scope>NUCLEOTIDE SEQUENCE [LARGE SCALE GENOMIC DNA]</scope>
    <source>
        <strain evidence="5 6">2376</strain>
    </source>
</reference>
<dbReference type="InterPro" id="IPR000189">
    <property type="entry name" value="Transglyc_AS"/>
</dbReference>
<dbReference type="SUPFAM" id="SSF53955">
    <property type="entry name" value="Lysozyme-like"/>
    <property type="match status" value="1"/>
</dbReference>
<comment type="similarity">
    <text evidence="2">Belongs to the virb1 family.</text>
</comment>
<dbReference type="GO" id="GO:0016020">
    <property type="term" value="C:membrane"/>
    <property type="evidence" value="ECO:0007669"/>
    <property type="project" value="InterPro"/>
</dbReference>
<feature type="domain" description="Transglycosylase SLT" evidence="4">
    <location>
        <begin position="510"/>
        <end position="607"/>
    </location>
</feature>
<evidence type="ECO:0000256" key="3">
    <source>
        <dbReference type="ARBA" id="ARBA00022729"/>
    </source>
</evidence>
<sequence>MPRNPLQWRPGPACFGLIALVALWLVPAAPLVAQDRPPPSRAAGLTALALDMGQRGDWDAARASLRTADVPPEATHLLDWFRLRAGEGTLAEFDAWLTDMAHWPLPVTIQRAAEALLEDAPAAEVRRFYADRTPQSAAGAMALLQALDPGAEADDLARSLWLEHSLNARQEAQLLERHGEALADLHGTRLDMLLWRGAGSAAERMLERVPAEVARLAQARLGLQANAQGVNALVNAVPAALADDPGLAHDRFQWRMNAGLTDSAGDLLIERSATGADALGTPEAWARWRIFLTRTTLGEGDAERAYALATPHHLEDGAQFADLEWLAGFIALRHLDRPEDALRHFRALRIRVSSPISLGRAGYWEGLAHEALGDHGAAEAAFAYAAEHTTSFYGQLAAERAGLGMDPALANGPTYPHWQESGFAGSDLLAAALLLRDAGNWLEARRLILHLAWQLDSADDLGALGDLLLGLEEPNKALNVAKIAVQKGHVLPRAYFPLTGLEAVDLPAPADLVMAIARRESEFDPAVVSHADARGLMQVLPGTGQMMARELGIEGFDPASLTTDPALNARLGAAYLRGLREEFGPSLALVAAGYNAGPGRPRAWIDRLGDPRNGDVDIVDWVESVPFAETRNYIMRVAESLVVYRTRLAGEPAPINLEALLRGS</sequence>
<comment type="similarity">
    <text evidence="1">Belongs to the transglycosylase Slt family.</text>
</comment>
<dbReference type="EMBL" id="JACBXS010000006">
    <property type="protein sequence ID" value="NYS24152.1"/>
    <property type="molecule type" value="Genomic_DNA"/>
</dbReference>
<dbReference type="GO" id="GO:0000270">
    <property type="term" value="P:peptidoglycan metabolic process"/>
    <property type="evidence" value="ECO:0007669"/>
    <property type="project" value="InterPro"/>
</dbReference>
<dbReference type="PANTHER" id="PTHR37423">
    <property type="entry name" value="SOLUBLE LYTIC MUREIN TRANSGLYCOSYLASE-RELATED"/>
    <property type="match status" value="1"/>
</dbReference>
<dbReference type="CDD" id="cd13401">
    <property type="entry name" value="Slt70-like"/>
    <property type="match status" value="1"/>
</dbReference>
<evidence type="ECO:0000256" key="1">
    <source>
        <dbReference type="ARBA" id="ARBA00007734"/>
    </source>
</evidence>
<dbReference type="Proteomes" id="UP000529417">
    <property type="component" value="Unassembled WGS sequence"/>
</dbReference>
<dbReference type="InterPro" id="IPR008258">
    <property type="entry name" value="Transglycosylase_SLT_dom_1"/>
</dbReference>
<proteinExistence type="inferred from homology"/>
<dbReference type="GO" id="GO:0042597">
    <property type="term" value="C:periplasmic space"/>
    <property type="evidence" value="ECO:0007669"/>
    <property type="project" value="InterPro"/>
</dbReference>
<evidence type="ECO:0000259" key="4">
    <source>
        <dbReference type="Pfam" id="PF01464"/>
    </source>
</evidence>
<protein>
    <submittedName>
        <fullName evidence="5">Lytic transglycosylase domain-containing protein</fullName>
    </submittedName>
</protein>
<dbReference type="SUPFAM" id="SSF48435">
    <property type="entry name" value="Bacterial muramidases"/>
    <property type="match status" value="1"/>
</dbReference>
<dbReference type="Pfam" id="PF01464">
    <property type="entry name" value="SLT"/>
    <property type="match status" value="1"/>
</dbReference>
<organism evidence="5 6">
    <name type="scientific">Rhabdonatronobacter sediminivivens</name>
    <dbReference type="NCBI Taxonomy" id="2743469"/>
    <lineage>
        <taxon>Bacteria</taxon>
        <taxon>Pseudomonadati</taxon>
        <taxon>Pseudomonadota</taxon>
        <taxon>Alphaproteobacteria</taxon>
        <taxon>Rhodobacterales</taxon>
        <taxon>Paracoccaceae</taxon>
        <taxon>Rhabdonatronobacter</taxon>
    </lineage>
</organism>
<evidence type="ECO:0000313" key="5">
    <source>
        <dbReference type="EMBL" id="NYS24152.1"/>
    </source>
</evidence>
<dbReference type="Gene3D" id="1.25.20.10">
    <property type="entry name" value="Bacterial muramidases"/>
    <property type="match status" value="1"/>
</dbReference>
<evidence type="ECO:0000256" key="2">
    <source>
        <dbReference type="ARBA" id="ARBA00009387"/>
    </source>
</evidence>
<name>A0A7Z0HY12_9RHOB</name>
<dbReference type="Gene3D" id="1.10.530.10">
    <property type="match status" value="1"/>
</dbReference>
<dbReference type="AlphaFoldDB" id="A0A7Z0HY12"/>
<dbReference type="PROSITE" id="PS00922">
    <property type="entry name" value="TRANSGLYCOSYLASE"/>
    <property type="match status" value="1"/>
</dbReference>
<keyword evidence="3" id="KW-0732">Signal</keyword>
<dbReference type="GO" id="GO:0004553">
    <property type="term" value="F:hydrolase activity, hydrolyzing O-glycosyl compounds"/>
    <property type="evidence" value="ECO:0007669"/>
    <property type="project" value="InterPro"/>
</dbReference>
<comment type="caution">
    <text evidence="5">The sequence shown here is derived from an EMBL/GenBank/DDBJ whole genome shotgun (WGS) entry which is preliminary data.</text>
</comment>
<dbReference type="InterPro" id="IPR008939">
    <property type="entry name" value="Lytic_TGlycosylase_superhlx_U"/>
</dbReference>
<accession>A0A7Z0HY12</accession>
<dbReference type="PANTHER" id="PTHR37423:SF2">
    <property type="entry name" value="MEMBRANE-BOUND LYTIC MUREIN TRANSGLYCOSYLASE C"/>
    <property type="match status" value="1"/>
</dbReference>
<keyword evidence="6" id="KW-1185">Reference proteome</keyword>
<evidence type="ECO:0000313" key="6">
    <source>
        <dbReference type="Proteomes" id="UP000529417"/>
    </source>
</evidence>
<dbReference type="GO" id="GO:0008933">
    <property type="term" value="F:peptidoglycan lytic transglycosylase activity"/>
    <property type="evidence" value="ECO:0007669"/>
    <property type="project" value="InterPro"/>
</dbReference>
<dbReference type="RefSeq" id="WP_179904859.1">
    <property type="nucleotide sequence ID" value="NZ_JACBXS010000006.1"/>
</dbReference>
<gene>
    <name evidence="5" type="ORF">HUK65_04035</name>
</gene>